<gene>
    <name evidence="1" type="ORF">GCM10009740_10940</name>
</gene>
<reference evidence="1 2" key="1">
    <citation type="journal article" date="2019" name="Int. J. Syst. Evol. Microbiol.">
        <title>The Global Catalogue of Microorganisms (GCM) 10K type strain sequencing project: providing services to taxonomists for standard genome sequencing and annotation.</title>
        <authorList>
            <consortium name="The Broad Institute Genomics Platform"/>
            <consortium name="The Broad Institute Genome Sequencing Center for Infectious Disease"/>
            <person name="Wu L."/>
            <person name="Ma J."/>
        </authorList>
    </citation>
    <scope>NUCLEOTIDE SEQUENCE [LARGE SCALE GENOMIC DNA]</scope>
    <source>
        <strain evidence="1 2">JCM 14283</strain>
    </source>
</reference>
<dbReference type="EMBL" id="BAAANB010000002">
    <property type="protein sequence ID" value="GAA2023450.1"/>
    <property type="molecule type" value="Genomic_DNA"/>
</dbReference>
<comment type="caution">
    <text evidence="1">The sequence shown here is derived from an EMBL/GenBank/DDBJ whole genome shotgun (WGS) entry which is preliminary data.</text>
</comment>
<name>A0ABN2TYP1_9MICO</name>
<evidence type="ECO:0000313" key="2">
    <source>
        <dbReference type="Proteomes" id="UP001501285"/>
    </source>
</evidence>
<dbReference type="Proteomes" id="UP001501285">
    <property type="component" value="Unassembled WGS sequence"/>
</dbReference>
<dbReference type="RefSeq" id="WP_343988799.1">
    <property type="nucleotide sequence ID" value="NZ_BAAANB010000002.1"/>
</dbReference>
<sequence length="151" mass="17232">MVAQMAYRLLSAADPRRAAVPYLPADDPSQPRRTRDVLDQYPYLRARVQVWVDRYDESALEDADAFVTAHLDDLDAEKAGHDLAVWLCDWGVMNDAGTRWFLDPRAGICFVELDNNSEARLDPYRHVVECLTQGQPVARRFVEKARELNAV</sequence>
<accession>A0ABN2TYP1</accession>
<protein>
    <submittedName>
        <fullName evidence="1">Uncharacterized protein</fullName>
    </submittedName>
</protein>
<evidence type="ECO:0000313" key="1">
    <source>
        <dbReference type="EMBL" id="GAA2023450.1"/>
    </source>
</evidence>
<proteinExistence type="predicted"/>
<organism evidence="1 2">
    <name type="scientific">Terrabacter terrae</name>
    <dbReference type="NCBI Taxonomy" id="318434"/>
    <lineage>
        <taxon>Bacteria</taxon>
        <taxon>Bacillati</taxon>
        <taxon>Actinomycetota</taxon>
        <taxon>Actinomycetes</taxon>
        <taxon>Micrococcales</taxon>
        <taxon>Intrasporangiaceae</taxon>
        <taxon>Terrabacter</taxon>
    </lineage>
</organism>
<keyword evidence="2" id="KW-1185">Reference proteome</keyword>